<name>A0ABQ4EQ62_9ACTN</name>
<organism evidence="1 2">
    <name type="scientific">Plantactinospora mayteni</name>
    <dbReference type="NCBI Taxonomy" id="566021"/>
    <lineage>
        <taxon>Bacteria</taxon>
        <taxon>Bacillati</taxon>
        <taxon>Actinomycetota</taxon>
        <taxon>Actinomycetes</taxon>
        <taxon>Micromonosporales</taxon>
        <taxon>Micromonosporaceae</taxon>
        <taxon>Plantactinospora</taxon>
    </lineage>
</organism>
<dbReference type="EMBL" id="BONX01000023">
    <property type="protein sequence ID" value="GIG96783.1"/>
    <property type="molecule type" value="Genomic_DNA"/>
</dbReference>
<accession>A0ABQ4EQ62</accession>
<dbReference type="Proteomes" id="UP000621500">
    <property type="component" value="Unassembled WGS sequence"/>
</dbReference>
<reference evidence="1 2" key="1">
    <citation type="submission" date="2021-01" db="EMBL/GenBank/DDBJ databases">
        <title>Whole genome shotgun sequence of Plantactinospora mayteni NBRC 109088.</title>
        <authorList>
            <person name="Komaki H."/>
            <person name="Tamura T."/>
        </authorList>
    </citation>
    <scope>NUCLEOTIDE SEQUENCE [LARGE SCALE GENOMIC DNA]</scope>
    <source>
        <strain evidence="1 2">NBRC 109088</strain>
    </source>
</reference>
<proteinExistence type="predicted"/>
<keyword evidence="2" id="KW-1185">Reference proteome</keyword>
<sequence>MDIRQVRATINQGEQAAKQGISLIQEMQARIEQAQTSAAATAHDSAHREVEAGLGKLKEAVKESSRVAGLLHSGASAAHEYASKL</sequence>
<evidence type="ECO:0000313" key="2">
    <source>
        <dbReference type="Proteomes" id="UP000621500"/>
    </source>
</evidence>
<protein>
    <submittedName>
        <fullName evidence="1">Uncharacterized protein</fullName>
    </submittedName>
</protein>
<evidence type="ECO:0000313" key="1">
    <source>
        <dbReference type="EMBL" id="GIG96783.1"/>
    </source>
</evidence>
<comment type="caution">
    <text evidence="1">The sequence shown here is derived from an EMBL/GenBank/DDBJ whole genome shotgun (WGS) entry which is preliminary data.</text>
</comment>
<gene>
    <name evidence="1" type="ORF">Pma05_33560</name>
</gene>
<dbReference type="RefSeq" id="WP_203858321.1">
    <property type="nucleotide sequence ID" value="NZ_BAAAZQ010000001.1"/>
</dbReference>